<proteinExistence type="predicted"/>
<evidence type="ECO:0000313" key="4">
    <source>
        <dbReference type="Proteomes" id="UP001273166"/>
    </source>
</evidence>
<dbReference type="GeneID" id="87886908"/>
<dbReference type="Pfam" id="PF03959">
    <property type="entry name" value="FSH1"/>
    <property type="match status" value="1"/>
</dbReference>
<dbReference type="AlphaFoldDB" id="A0AAJ0GPK5"/>
<reference evidence="3" key="2">
    <citation type="submission" date="2023-06" db="EMBL/GenBank/DDBJ databases">
        <authorList>
            <consortium name="Lawrence Berkeley National Laboratory"/>
            <person name="Mondo S.J."/>
            <person name="Hensen N."/>
            <person name="Bonometti L."/>
            <person name="Westerberg I."/>
            <person name="Brannstrom I.O."/>
            <person name="Guillou S."/>
            <person name="Cros-Aarteil S."/>
            <person name="Calhoun S."/>
            <person name="Haridas S."/>
            <person name="Kuo A."/>
            <person name="Pangilinan J."/>
            <person name="Riley R."/>
            <person name="Labutti K."/>
            <person name="Andreopoulos B."/>
            <person name="Lipzen A."/>
            <person name="Chen C."/>
            <person name="Yanf M."/>
            <person name="Daum C."/>
            <person name="Ng V."/>
            <person name="Clum A."/>
            <person name="Steindorff A."/>
            <person name="Ohm R."/>
            <person name="Martin F."/>
            <person name="Silar P."/>
            <person name="Natvig D."/>
            <person name="Lalanne C."/>
            <person name="Gautier V."/>
            <person name="Ament-Velasquez S.L."/>
            <person name="Kruys A."/>
            <person name="Hutchinson M.I."/>
            <person name="Powell A.J."/>
            <person name="Barry K."/>
            <person name="Miller A.N."/>
            <person name="Grigoriev I.V."/>
            <person name="Debuchy R."/>
            <person name="Gladieux P."/>
            <person name="Thoren M.H."/>
            <person name="Johannesson H."/>
        </authorList>
    </citation>
    <scope>NUCLEOTIDE SEQUENCE</scope>
    <source>
        <strain evidence="3">CBS 333.67</strain>
    </source>
</reference>
<evidence type="ECO:0000313" key="3">
    <source>
        <dbReference type="EMBL" id="KAK3303777.1"/>
    </source>
</evidence>
<dbReference type="InterPro" id="IPR050593">
    <property type="entry name" value="LovG"/>
</dbReference>
<evidence type="ECO:0000259" key="2">
    <source>
        <dbReference type="Pfam" id="PF03959"/>
    </source>
</evidence>
<dbReference type="PANTHER" id="PTHR48070">
    <property type="entry name" value="ESTERASE OVCA2"/>
    <property type="match status" value="1"/>
</dbReference>
<dbReference type="Gene3D" id="3.40.50.1820">
    <property type="entry name" value="alpha/beta hydrolase"/>
    <property type="match status" value="1"/>
</dbReference>
<keyword evidence="4" id="KW-1185">Reference proteome</keyword>
<sequence>MFVCLGNRRDHTGIDIAALAGPGAGYFAYYDTEKPDTIIMAIDDLVEYVQSEEPFDGVLAFSHSRSRSGLGFSSVADRHSQKRQSKEEHLLRYCENALDCGRKPVITIPTVHLVGAQDKGLAECMKPVHLCCEDIGELFEHPGGHEIPISPVATEKMVATIQRGIKKALRAQ</sequence>
<dbReference type="Proteomes" id="UP001273166">
    <property type="component" value="Unassembled WGS sequence"/>
</dbReference>
<dbReference type="RefSeq" id="XP_062719557.1">
    <property type="nucleotide sequence ID" value="XM_062868079.1"/>
</dbReference>
<feature type="domain" description="Serine hydrolase" evidence="2">
    <location>
        <begin position="36"/>
        <end position="155"/>
    </location>
</feature>
<dbReference type="InterPro" id="IPR005645">
    <property type="entry name" value="FSH-like_dom"/>
</dbReference>
<dbReference type="GO" id="GO:0005737">
    <property type="term" value="C:cytoplasm"/>
    <property type="evidence" value="ECO:0007669"/>
    <property type="project" value="TreeGrafter"/>
</dbReference>
<reference evidence="3" key="1">
    <citation type="journal article" date="2023" name="Mol. Phylogenet. Evol.">
        <title>Genome-scale phylogeny and comparative genomics of the fungal order Sordariales.</title>
        <authorList>
            <person name="Hensen N."/>
            <person name="Bonometti L."/>
            <person name="Westerberg I."/>
            <person name="Brannstrom I.O."/>
            <person name="Guillou S."/>
            <person name="Cros-Aarteil S."/>
            <person name="Calhoun S."/>
            <person name="Haridas S."/>
            <person name="Kuo A."/>
            <person name="Mondo S."/>
            <person name="Pangilinan J."/>
            <person name="Riley R."/>
            <person name="LaButti K."/>
            <person name="Andreopoulos B."/>
            <person name="Lipzen A."/>
            <person name="Chen C."/>
            <person name="Yan M."/>
            <person name="Daum C."/>
            <person name="Ng V."/>
            <person name="Clum A."/>
            <person name="Steindorff A."/>
            <person name="Ohm R.A."/>
            <person name="Martin F."/>
            <person name="Silar P."/>
            <person name="Natvig D.O."/>
            <person name="Lalanne C."/>
            <person name="Gautier V."/>
            <person name="Ament-Velasquez S.L."/>
            <person name="Kruys A."/>
            <person name="Hutchinson M.I."/>
            <person name="Powell A.J."/>
            <person name="Barry K."/>
            <person name="Miller A.N."/>
            <person name="Grigoriev I.V."/>
            <person name="Debuchy R."/>
            <person name="Gladieux P."/>
            <person name="Hiltunen Thoren M."/>
            <person name="Johannesson H."/>
        </authorList>
    </citation>
    <scope>NUCLEOTIDE SEQUENCE</scope>
    <source>
        <strain evidence="3">CBS 333.67</strain>
    </source>
</reference>
<name>A0AAJ0GPK5_9PEZI</name>
<protein>
    <recommendedName>
        <fullName evidence="2">Serine hydrolase domain-containing protein</fullName>
    </recommendedName>
</protein>
<dbReference type="PANTHER" id="PTHR48070:SF6">
    <property type="entry name" value="ESTERASE OVCA2"/>
    <property type="match status" value="1"/>
</dbReference>
<accession>A0AAJ0GPK5</accession>
<organism evidence="3 4">
    <name type="scientific">Chaetomium strumarium</name>
    <dbReference type="NCBI Taxonomy" id="1170767"/>
    <lineage>
        <taxon>Eukaryota</taxon>
        <taxon>Fungi</taxon>
        <taxon>Dikarya</taxon>
        <taxon>Ascomycota</taxon>
        <taxon>Pezizomycotina</taxon>
        <taxon>Sordariomycetes</taxon>
        <taxon>Sordariomycetidae</taxon>
        <taxon>Sordariales</taxon>
        <taxon>Chaetomiaceae</taxon>
        <taxon>Chaetomium</taxon>
    </lineage>
</organism>
<dbReference type="InterPro" id="IPR029058">
    <property type="entry name" value="AB_hydrolase_fold"/>
</dbReference>
<evidence type="ECO:0000256" key="1">
    <source>
        <dbReference type="ARBA" id="ARBA00022801"/>
    </source>
</evidence>
<dbReference type="GO" id="GO:0016787">
    <property type="term" value="F:hydrolase activity"/>
    <property type="evidence" value="ECO:0007669"/>
    <property type="project" value="UniProtKB-KW"/>
</dbReference>
<dbReference type="GO" id="GO:0005634">
    <property type="term" value="C:nucleus"/>
    <property type="evidence" value="ECO:0007669"/>
    <property type="project" value="TreeGrafter"/>
</dbReference>
<gene>
    <name evidence="3" type="ORF">B0T15DRAFT_513912</name>
</gene>
<keyword evidence="1" id="KW-0378">Hydrolase</keyword>
<dbReference type="GO" id="GO:0019748">
    <property type="term" value="P:secondary metabolic process"/>
    <property type="evidence" value="ECO:0007669"/>
    <property type="project" value="TreeGrafter"/>
</dbReference>
<comment type="caution">
    <text evidence="3">The sequence shown here is derived from an EMBL/GenBank/DDBJ whole genome shotgun (WGS) entry which is preliminary data.</text>
</comment>
<dbReference type="EMBL" id="JAUDZG010000006">
    <property type="protein sequence ID" value="KAK3303777.1"/>
    <property type="molecule type" value="Genomic_DNA"/>
</dbReference>